<dbReference type="EMBL" id="ML122263">
    <property type="protein sequence ID" value="RPD61178.1"/>
    <property type="molecule type" value="Genomic_DNA"/>
</dbReference>
<dbReference type="AlphaFoldDB" id="A0A5C2SD26"/>
<name>A0A5C2SD26_9APHY</name>
<gene>
    <name evidence="2" type="ORF">L227DRAFT_78512</name>
</gene>
<accession>A0A5C2SD26</accession>
<feature type="region of interest" description="Disordered" evidence="1">
    <location>
        <begin position="1"/>
        <end position="28"/>
    </location>
</feature>
<evidence type="ECO:0000313" key="3">
    <source>
        <dbReference type="Proteomes" id="UP000313359"/>
    </source>
</evidence>
<feature type="compositionally biased region" description="Low complexity" evidence="1">
    <location>
        <begin position="86"/>
        <end position="100"/>
    </location>
</feature>
<dbReference type="Proteomes" id="UP000313359">
    <property type="component" value="Unassembled WGS sequence"/>
</dbReference>
<organism evidence="2 3">
    <name type="scientific">Lentinus tigrinus ALCF2SS1-6</name>
    <dbReference type="NCBI Taxonomy" id="1328759"/>
    <lineage>
        <taxon>Eukaryota</taxon>
        <taxon>Fungi</taxon>
        <taxon>Dikarya</taxon>
        <taxon>Basidiomycota</taxon>
        <taxon>Agaricomycotina</taxon>
        <taxon>Agaricomycetes</taxon>
        <taxon>Polyporales</taxon>
        <taxon>Polyporaceae</taxon>
        <taxon>Lentinus</taxon>
    </lineage>
</organism>
<evidence type="ECO:0000256" key="1">
    <source>
        <dbReference type="SAM" id="MobiDB-lite"/>
    </source>
</evidence>
<feature type="region of interest" description="Disordered" evidence="1">
    <location>
        <begin position="81"/>
        <end position="110"/>
    </location>
</feature>
<keyword evidence="3" id="KW-1185">Reference proteome</keyword>
<reference evidence="2" key="1">
    <citation type="journal article" date="2018" name="Genome Biol. Evol.">
        <title>Genomics and development of Lentinus tigrinus, a white-rot wood-decaying mushroom with dimorphic fruiting bodies.</title>
        <authorList>
            <person name="Wu B."/>
            <person name="Xu Z."/>
            <person name="Knudson A."/>
            <person name="Carlson A."/>
            <person name="Chen N."/>
            <person name="Kovaka S."/>
            <person name="LaButti K."/>
            <person name="Lipzen A."/>
            <person name="Pennachio C."/>
            <person name="Riley R."/>
            <person name="Schakwitz W."/>
            <person name="Umezawa K."/>
            <person name="Ohm R.A."/>
            <person name="Grigoriev I.V."/>
            <person name="Nagy L.G."/>
            <person name="Gibbons J."/>
            <person name="Hibbett D."/>
        </authorList>
    </citation>
    <scope>NUCLEOTIDE SEQUENCE [LARGE SCALE GENOMIC DNA]</scope>
    <source>
        <strain evidence="2">ALCF2SS1-6</strain>
    </source>
</reference>
<feature type="region of interest" description="Disordered" evidence="1">
    <location>
        <begin position="132"/>
        <end position="152"/>
    </location>
</feature>
<sequence length="152" mass="16495">MYGPSPSLRETVDTMSPQIRPRTCSKSSFTPSHAAQVTACDAEFMKTALHKNVLLLLVYHISNAVRSVSKIRDRNARSLEIIQPLRTSGSKSRSTSSGTRNYSDRHLPEPPALTWNVDSCAKSADVPCSVSGGWGNHDVRAGEASARTGQPE</sequence>
<evidence type="ECO:0000313" key="2">
    <source>
        <dbReference type="EMBL" id="RPD61178.1"/>
    </source>
</evidence>
<protein>
    <submittedName>
        <fullName evidence="2">Uncharacterized protein</fullName>
    </submittedName>
</protein>
<proteinExistence type="predicted"/>